<evidence type="ECO:0000313" key="8">
    <source>
        <dbReference type="EnsemblProtists" id="EKX37965"/>
    </source>
</evidence>
<dbReference type="KEGG" id="gtt:GUITHDRAFT_115936"/>
<dbReference type="HOGENOM" id="CLU_092984_0_2_1"/>
<dbReference type="EnsemblProtists" id="EKX37965">
    <property type="protein sequence ID" value="EKX37965"/>
    <property type="gene ID" value="GUITHDRAFT_115936"/>
</dbReference>
<keyword evidence="9" id="KW-1185">Reference proteome</keyword>
<organism evidence="7">
    <name type="scientific">Guillardia theta (strain CCMP2712)</name>
    <name type="common">Cryptophyte</name>
    <dbReference type="NCBI Taxonomy" id="905079"/>
    <lineage>
        <taxon>Eukaryota</taxon>
        <taxon>Cryptophyceae</taxon>
        <taxon>Pyrenomonadales</taxon>
        <taxon>Geminigeraceae</taxon>
        <taxon>Guillardia</taxon>
    </lineage>
</organism>
<evidence type="ECO:0000256" key="3">
    <source>
        <dbReference type="ARBA" id="ARBA00023163"/>
    </source>
</evidence>
<dbReference type="Pfam" id="PF02042">
    <property type="entry name" value="RWP-RK"/>
    <property type="match status" value="1"/>
</dbReference>
<feature type="region of interest" description="Disordered" evidence="5">
    <location>
        <begin position="62"/>
        <end position="125"/>
    </location>
</feature>
<name>L1IQ65_GUITC</name>
<keyword evidence="2" id="KW-0238">DNA-binding</keyword>
<dbReference type="GO" id="GO:0003677">
    <property type="term" value="F:DNA binding"/>
    <property type="evidence" value="ECO:0007669"/>
    <property type="project" value="UniProtKB-KW"/>
</dbReference>
<reference evidence="7 9" key="1">
    <citation type="journal article" date="2012" name="Nature">
        <title>Algal genomes reveal evolutionary mosaicism and the fate of nucleomorphs.</title>
        <authorList>
            <consortium name="DOE Joint Genome Institute"/>
            <person name="Curtis B.A."/>
            <person name="Tanifuji G."/>
            <person name="Burki F."/>
            <person name="Gruber A."/>
            <person name="Irimia M."/>
            <person name="Maruyama S."/>
            <person name="Arias M.C."/>
            <person name="Ball S.G."/>
            <person name="Gile G.H."/>
            <person name="Hirakawa Y."/>
            <person name="Hopkins J.F."/>
            <person name="Kuo A."/>
            <person name="Rensing S.A."/>
            <person name="Schmutz J."/>
            <person name="Symeonidi A."/>
            <person name="Elias M."/>
            <person name="Eveleigh R.J."/>
            <person name="Herman E.K."/>
            <person name="Klute M.J."/>
            <person name="Nakayama T."/>
            <person name="Obornik M."/>
            <person name="Reyes-Prieto A."/>
            <person name="Armbrust E.V."/>
            <person name="Aves S.J."/>
            <person name="Beiko R.G."/>
            <person name="Coutinho P."/>
            <person name="Dacks J.B."/>
            <person name="Durnford D.G."/>
            <person name="Fast N.M."/>
            <person name="Green B.R."/>
            <person name="Grisdale C.J."/>
            <person name="Hempel F."/>
            <person name="Henrissat B."/>
            <person name="Hoppner M.P."/>
            <person name="Ishida K."/>
            <person name="Kim E."/>
            <person name="Koreny L."/>
            <person name="Kroth P.G."/>
            <person name="Liu Y."/>
            <person name="Malik S.B."/>
            <person name="Maier U.G."/>
            <person name="McRose D."/>
            <person name="Mock T."/>
            <person name="Neilson J.A."/>
            <person name="Onodera N.T."/>
            <person name="Poole A.M."/>
            <person name="Pritham E.J."/>
            <person name="Richards T.A."/>
            <person name="Rocap G."/>
            <person name="Roy S.W."/>
            <person name="Sarai C."/>
            <person name="Schaack S."/>
            <person name="Shirato S."/>
            <person name="Slamovits C.H."/>
            <person name="Spencer D.F."/>
            <person name="Suzuki S."/>
            <person name="Worden A.Z."/>
            <person name="Zauner S."/>
            <person name="Barry K."/>
            <person name="Bell C."/>
            <person name="Bharti A.K."/>
            <person name="Crow J.A."/>
            <person name="Grimwood J."/>
            <person name="Kramer R."/>
            <person name="Lindquist E."/>
            <person name="Lucas S."/>
            <person name="Salamov A."/>
            <person name="McFadden G.I."/>
            <person name="Lane C.E."/>
            <person name="Keeling P.J."/>
            <person name="Gray M.W."/>
            <person name="Grigoriev I.V."/>
            <person name="Archibald J.M."/>
        </authorList>
    </citation>
    <scope>NUCLEOTIDE SEQUENCE</scope>
    <source>
        <strain evidence="7 9">CCMP2712</strain>
    </source>
</reference>
<feature type="domain" description="RWP-RK" evidence="6">
    <location>
        <begin position="2"/>
        <end position="91"/>
    </location>
</feature>
<keyword evidence="4" id="KW-0539">Nucleus</keyword>
<dbReference type="AlphaFoldDB" id="L1IQ65"/>
<dbReference type="InterPro" id="IPR003035">
    <property type="entry name" value="RWP-RK_dom"/>
</dbReference>
<dbReference type="OrthoDB" id="1747617at2759"/>
<reference evidence="8" key="3">
    <citation type="submission" date="2015-06" db="UniProtKB">
        <authorList>
            <consortium name="EnsemblProtists"/>
        </authorList>
    </citation>
    <scope>IDENTIFICATION</scope>
</reference>
<keyword evidence="1" id="KW-0805">Transcription regulation</keyword>
<protein>
    <recommendedName>
        <fullName evidence="6">RWP-RK domain-containing protein</fullName>
    </recommendedName>
</protein>
<evidence type="ECO:0000313" key="9">
    <source>
        <dbReference type="Proteomes" id="UP000011087"/>
    </source>
</evidence>
<dbReference type="Proteomes" id="UP000011087">
    <property type="component" value="Unassembled WGS sequence"/>
</dbReference>
<evidence type="ECO:0000259" key="6">
    <source>
        <dbReference type="PROSITE" id="PS51519"/>
    </source>
</evidence>
<dbReference type="PROSITE" id="PS51519">
    <property type="entry name" value="RWP_RK"/>
    <property type="match status" value="1"/>
</dbReference>
<sequence>MNKVFVQARPRHSLSRDMVQLSLPLLSSLFHLKQPLAADSLGISLTSLKTACRRLGLRRWPYERDREQERETRLGPGTPAEEDDCSADVKLAVTADTQAGQQPPPSASEAQDSQTAPGTGEKAEAFMGDLWEEAGRKEAFAMIFGSLPLEVEEEGEEESWAELEKI</sequence>
<evidence type="ECO:0000256" key="5">
    <source>
        <dbReference type="SAM" id="MobiDB-lite"/>
    </source>
</evidence>
<keyword evidence="3" id="KW-0804">Transcription</keyword>
<dbReference type="RefSeq" id="XP_005824945.1">
    <property type="nucleotide sequence ID" value="XM_005824888.1"/>
</dbReference>
<feature type="compositionally biased region" description="Basic and acidic residues" evidence="5">
    <location>
        <begin position="62"/>
        <end position="73"/>
    </location>
</feature>
<evidence type="ECO:0000256" key="2">
    <source>
        <dbReference type="ARBA" id="ARBA00023125"/>
    </source>
</evidence>
<dbReference type="PaxDb" id="55529-EKX37965"/>
<gene>
    <name evidence="7" type="ORF">GUITHDRAFT_115936</name>
</gene>
<evidence type="ECO:0000256" key="1">
    <source>
        <dbReference type="ARBA" id="ARBA00023015"/>
    </source>
</evidence>
<dbReference type="GeneID" id="17294704"/>
<evidence type="ECO:0000256" key="4">
    <source>
        <dbReference type="ARBA" id="ARBA00023242"/>
    </source>
</evidence>
<dbReference type="EMBL" id="JH993053">
    <property type="protein sequence ID" value="EKX37965.1"/>
    <property type="molecule type" value="Genomic_DNA"/>
</dbReference>
<feature type="compositionally biased region" description="Polar residues" evidence="5">
    <location>
        <begin position="108"/>
        <end position="117"/>
    </location>
</feature>
<reference evidence="9" key="2">
    <citation type="submission" date="2012-11" db="EMBL/GenBank/DDBJ databases">
        <authorList>
            <person name="Kuo A."/>
            <person name="Curtis B.A."/>
            <person name="Tanifuji G."/>
            <person name="Burki F."/>
            <person name="Gruber A."/>
            <person name="Irimia M."/>
            <person name="Maruyama S."/>
            <person name="Arias M.C."/>
            <person name="Ball S.G."/>
            <person name="Gile G.H."/>
            <person name="Hirakawa Y."/>
            <person name="Hopkins J.F."/>
            <person name="Rensing S.A."/>
            <person name="Schmutz J."/>
            <person name="Symeonidi A."/>
            <person name="Elias M."/>
            <person name="Eveleigh R.J."/>
            <person name="Herman E.K."/>
            <person name="Klute M.J."/>
            <person name="Nakayama T."/>
            <person name="Obornik M."/>
            <person name="Reyes-Prieto A."/>
            <person name="Armbrust E.V."/>
            <person name="Aves S.J."/>
            <person name="Beiko R.G."/>
            <person name="Coutinho P."/>
            <person name="Dacks J.B."/>
            <person name="Durnford D.G."/>
            <person name="Fast N.M."/>
            <person name="Green B.R."/>
            <person name="Grisdale C."/>
            <person name="Hempe F."/>
            <person name="Henrissat B."/>
            <person name="Hoppner M.P."/>
            <person name="Ishida K.-I."/>
            <person name="Kim E."/>
            <person name="Koreny L."/>
            <person name="Kroth P.G."/>
            <person name="Liu Y."/>
            <person name="Malik S.-B."/>
            <person name="Maier U.G."/>
            <person name="McRose D."/>
            <person name="Mock T."/>
            <person name="Neilson J.A."/>
            <person name="Onodera N.T."/>
            <person name="Poole A.M."/>
            <person name="Pritham E.J."/>
            <person name="Richards T.A."/>
            <person name="Rocap G."/>
            <person name="Roy S.W."/>
            <person name="Sarai C."/>
            <person name="Schaack S."/>
            <person name="Shirato S."/>
            <person name="Slamovits C.H."/>
            <person name="Spencer D.F."/>
            <person name="Suzuki S."/>
            <person name="Worden A.Z."/>
            <person name="Zauner S."/>
            <person name="Barry K."/>
            <person name="Bell C."/>
            <person name="Bharti A.K."/>
            <person name="Crow J.A."/>
            <person name="Grimwood J."/>
            <person name="Kramer R."/>
            <person name="Lindquist E."/>
            <person name="Lucas S."/>
            <person name="Salamov A."/>
            <person name="McFadden G.I."/>
            <person name="Lane C.E."/>
            <person name="Keeling P.J."/>
            <person name="Gray M.W."/>
            <person name="Grigoriev I.V."/>
            <person name="Archibald J.M."/>
        </authorList>
    </citation>
    <scope>NUCLEOTIDE SEQUENCE</scope>
    <source>
        <strain evidence="9">CCMP2712</strain>
    </source>
</reference>
<proteinExistence type="predicted"/>
<accession>L1IQ65</accession>
<evidence type="ECO:0000313" key="7">
    <source>
        <dbReference type="EMBL" id="EKX37965.1"/>
    </source>
</evidence>